<sequence length="67" mass="7562">MSFEEVANLVPGGLPRSAYRHPAWWSNNDRTHPQSHAWRAAGFAARPDLISRRVRFIHVSDGPTVDP</sequence>
<proteinExistence type="predicted"/>
<dbReference type="Proteomes" id="UP000618986">
    <property type="component" value="Unassembled WGS sequence"/>
</dbReference>
<dbReference type="Pfam" id="PF24698">
    <property type="entry name" value="DUF7662"/>
    <property type="match status" value="1"/>
</dbReference>
<protein>
    <recommendedName>
        <fullName evidence="1">DUF7662 domain-containing protein</fullName>
    </recommendedName>
</protein>
<dbReference type="EMBL" id="JACHJC010000001">
    <property type="protein sequence ID" value="MBB5114456.1"/>
    <property type="molecule type" value="Genomic_DNA"/>
</dbReference>
<comment type="caution">
    <text evidence="2">The sequence shown here is derived from an EMBL/GenBank/DDBJ whole genome shotgun (WGS) entry which is preliminary data.</text>
</comment>
<evidence type="ECO:0000313" key="2">
    <source>
        <dbReference type="EMBL" id="MBB5114456.1"/>
    </source>
</evidence>
<evidence type="ECO:0000313" key="3">
    <source>
        <dbReference type="Proteomes" id="UP000618986"/>
    </source>
</evidence>
<gene>
    <name evidence="2" type="ORF">FHU28_004295</name>
</gene>
<accession>A0ABR6MIL5</accession>
<name>A0ABR6MIL5_MICEC</name>
<feature type="domain" description="DUF7662" evidence="1">
    <location>
        <begin position="1"/>
        <end position="46"/>
    </location>
</feature>
<organism evidence="2 3">
    <name type="scientific">Micromonospora echinospora</name>
    <name type="common">Micromonospora purpurea</name>
    <dbReference type="NCBI Taxonomy" id="1877"/>
    <lineage>
        <taxon>Bacteria</taxon>
        <taxon>Bacillati</taxon>
        <taxon>Actinomycetota</taxon>
        <taxon>Actinomycetes</taxon>
        <taxon>Micromonosporales</taxon>
        <taxon>Micromonosporaceae</taxon>
        <taxon>Micromonospora</taxon>
    </lineage>
</organism>
<evidence type="ECO:0000259" key="1">
    <source>
        <dbReference type="Pfam" id="PF24698"/>
    </source>
</evidence>
<reference evidence="2 3" key="1">
    <citation type="submission" date="2020-08" db="EMBL/GenBank/DDBJ databases">
        <title>Sequencing the genomes of 1000 actinobacteria strains.</title>
        <authorList>
            <person name="Klenk H.-P."/>
        </authorList>
    </citation>
    <scope>NUCLEOTIDE SEQUENCE [LARGE SCALE GENOMIC DNA]</scope>
    <source>
        <strain evidence="2 3">DSM 43036</strain>
    </source>
</reference>
<dbReference type="InterPro" id="IPR056079">
    <property type="entry name" value="DUF7662"/>
</dbReference>
<keyword evidence="3" id="KW-1185">Reference proteome</keyword>